<dbReference type="EMBL" id="NBNE01015443">
    <property type="protein sequence ID" value="OWY93788.1"/>
    <property type="molecule type" value="Genomic_DNA"/>
</dbReference>
<keyword evidence="2" id="KW-1185">Reference proteome</keyword>
<proteinExistence type="predicted"/>
<comment type="caution">
    <text evidence="1">The sequence shown here is derived from an EMBL/GenBank/DDBJ whole genome shotgun (WGS) entry which is preliminary data.</text>
</comment>
<dbReference type="AlphaFoldDB" id="A0A225ULG3"/>
<name>A0A225ULG3_9STRA</name>
<protein>
    <submittedName>
        <fullName evidence="1">Uncharacterized protein</fullName>
    </submittedName>
</protein>
<organism evidence="1 2">
    <name type="scientific">Phytophthora megakarya</name>
    <dbReference type="NCBI Taxonomy" id="4795"/>
    <lineage>
        <taxon>Eukaryota</taxon>
        <taxon>Sar</taxon>
        <taxon>Stramenopiles</taxon>
        <taxon>Oomycota</taxon>
        <taxon>Peronosporomycetes</taxon>
        <taxon>Peronosporales</taxon>
        <taxon>Peronosporaceae</taxon>
        <taxon>Phytophthora</taxon>
    </lineage>
</organism>
<dbReference type="Proteomes" id="UP000198211">
    <property type="component" value="Unassembled WGS sequence"/>
</dbReference>
<reference evidence="2" key="1">
    <citation type="submission" date="2017-03" db="EMBL/GenBank/DDBJ databases">
        <title>Phytopthora megakarya and P. palmivora, two closely related causual agents of cacao black pod achieved similar genome size and gene model numbers by different mechanisms.</title>
        <authorList>
            <person name="Ali S."/>
            <person name="Shao J."/>
            <person name="Larry D.J."/>
            <person name="Kronmiller B."/>
            <person name="Shen D."/>
            <person name="Strem M.D."/>
            <person name="Melnick R.L."/>
            <person name="Guiltinan M.J."/>
            <person name="Tyler B.M."/>
            <person name="Meinhardt L.W."/>
            <person name="Bailey B.A."/>
        </authorList>
    </citation>
    <scope>NUCLEOTIDE SEQUENCE [LARGE SCALE GENOMIC DNA]</scope>
    <source>
        <strain evidence="2">zdho120</strain>
    </source>
</reference>
<sequence length="53" mass="6361">MPARSTVIRRQTIELRNLIWAIKLFRPYLYGRRFVIPKSHRKASSMSNYPARI</sequence>
<evidence type="ECO:0000313" key="2">
    <source>
        <dbReference type="Proteomes" id="UP000198211"/>
    </source>
</evidence>
<dbReference type="OrthoDB" id="427924at2759"/>
<gene>
    <name evidence="1" type="ORF">PHMEG_00036683</name>
</gene>
<accession>A0A225ULG3</accession>
<evidence type="ECO:0000313" key="1">
    <source>
        <dbReference type="EMBL" id="OWY93788.1"/>
    </source>
</evidence>
<feature type="non-terminal residue" evidence="1">
    <location>
        <position position="1"/>
    </location>
</feature>